<feature type="binding site" evidence="7">
    <location>
        <position position="28"/>
    </location>
    <ligand>
        <name>Zn(2+)</name>
        <dbReference type="ChEBI" id="CHEBI:29105"/>
    </ligand>
</feature>
<keyword evidence="3 7" id="KW-0479">Metal-binding</keyword>
<evidence type="ECO:0000256" key="5">
    <source>
        <dbReference type="ARBA" id="ARBA00023239"/>
    </source>
</evidence>
<dbReference type="GO" id="GO:0004089">
    <property type="term" value="F:carbonate dehydratase activity"/>
    <property type="evidence" value="ECO:0007669"/>
    <property type="project" value="UniProtKB-UniRule"/>
</dbReference>
<dbReference type="STRING" id="486041.B0DV22"/>
<accession>B0DV22</accession>
<reference evidence="9 10" key="1">
    <citation type="journal article" date="2008" name="Nature">
        <title>The genome of Laccaria bicolor provides insights into mycorrhizal symbiosis.</title>
        <authorList>
            <person name="Martin F."/>
            <person name="Aerts A."/>
            <person name="Ahren D."/>
            <person name="Brun A."/>
            <person name="Danchin E.G.J."/>
            <person name="Duchaussoy F."/>
            <person name="Gibon J."/>
            <person name="Kohler A."/>
            <person name="Lindquist E."/>
            <person name="Pereda V."/>
            <person name="Salamov A."/>
            <person name="Shapiro H.J."/>
            <person name="Wuyts J."/>
            <person name="Blaudez D."/>
            <person name="Buee M."/>
            <person name="Brokstein P."/>
            <person name="Canbaeck B."/>
            <person name="Cohen D."/>
            <person name="Courty P.E."/>
            <person name="Coutinho P.M."/>
            <person name="Delaruelle C."/>
            <person name="Detter J.C."/>
            <person name="Deveau A."/>
            <person name="DiFazio S."/>
            <person name="Duplessis S."/>
            <person name="Fraissinet-Tachet L."/>
            <person name="Lucic E."/>
            <person name="Frey-Klett P."/>
            <person name="Fourrey C."/>
            <person name="Feussner I."/>
            <person name="Gay G."/>
            <person name="Grimwood J."/>
            <person name="Hoegger P.J."/>
            <person name="Jain P."/>
            <person name="Kilaru S."/>
            <person name="Labbe J."/>
            <person name="Lin Y.C."/>
            <person name="Legue V."/>
            <person name="Le Tacon F."/>
            <person name="Marmeisse R."/>
            <person name="Melayah D."/>
            <person name="Montanini B."/>
            <person name="Muratet M."/>
            <person name="Nehls U."/>
            <person name="Niculita-Hirzel H."/>
            <person name="Oudot-Le Secq M.P."/>
            <person name="Peter M."/>
            <person name="Quesneville H."/>
            <person name="Rajashekar B."/>
            <person name="Reich M."/>
            <person name="Rouhier N."/>
            <person name="Schmutz J."/>
            <person name="Yin T."/>
            <person name="Chalot M."/>
            <person name="Henrissat B."/>
            <person name="Kuees U."/>
            <person name="Lucas S."/>
            <person name="Van de Peer Y."/>
            <person name="Podila G.K."/>
            <person name="Polle A."/>
            <person name="Pukkila P.J."/>
            <person name="Richardson P.M."/>
            <person name="Rouze P."/>
            <person name="Sanders I.R."/>
            <person name="Stajich J.E."/>
            <person name="Tunlid A."/>
            <person name="Tuskan G."/>
            <person name="Grigoriev I.V."/>
        </authorList>
    </citation>
    <scope>NUCLEOTIDE SEQUENCE [LARGE SCALE GENOMIC DNA]</scope>
    <source>
        <strain evidence="10">S238N-H82 / ATCC MYA-4686</strain>
    </source>
</reference>
<dbReference type="EMBL" id="DS547138">
    <property type="protein sequence ID" value="EDR01437.1"/>
    <property type="molecule type" value="Genomic_DNA"/>
</dbReference>
<evidence type="ECO:0000256" key="4">
    <source>
        <dbReference type="ARBA" id="ARBA00022833"/>
    </source>
</evidence>
<evidence type="ECO:0000256" key="1">
    <source>
        <dbReference type="ARBA" id="ARBA00006217"/>
    </source>
</evidence>
<dbReference type="Proteomes" id="UP000001194">
    <property type="component" value="Unassembled WGS sequence"/>
</dbReference>
<dbReference type="Pfam" id="PF00484">
    <property type="entry name" value="Pro_CA"/>
    <property type="match status" value="1"/>
</dbReference>
<comment type="catalytic activity">
    <reaction evidence="6 8">
        <text>hydrogencarbonate + H(+) = CO2 + H2O</text>
        <dbReference type="Rhea" id="RHEA:10748"/>
        <dbReference type="ChEBI" id="CHEBI:15377"/>
        <dbReference type="ChEBI" id="CHEBI:15378"/>
        <dbReference type="ChEBI" id="CHEBI:16526"/>
        <dbReference type="ChEBI" id="CHEBI:17544"/>
        <dbReference type="EC" id="4.2.1.1"/>
    </reaction>
</comment>
<gene>
    <name evidence="9" type="ORF">LACBIDRAFT_310771</name>
</gene>
<dbReference type="EC" id="4.2.1.1" evidence="2 8"/>
<evidence type="ECO:0000256" key="3">
    <source>
        <dbReference type="ARBA" id="ARBA00022723"/>
    </source>
</evidence>
<keyword evidence="5 8" id="KW-0456">Lyase</keyword>
<dbReference type="Gene3D" id="3.40.1050.10">
    <property type="entry name" value="Carbonic anhydrase"/>
    <property type="match status" value="1"/>
</dbReference>
<dbReference type="HOGENOM" id="CLU_053879_3_2_1"/>
<dbReference type="GO" id="GO:0008270">
    <property type="term" value="F:zinc ion binding"/>
    <property type="evidence" value="ECO:0007669"/>
    <property type="project" value="UniProtKB-UniRule"/>
</dbReference>
<comment type="function">
    <text evidence="8">Reversible hydration of carbon dioxide.</text>
</comment>
<keyword evidence="10" id="KW-1185">Reference proteome</keyword>
<dbReference type="SUPFAM" id="SSF53056">
    <property type="entry name" value="beta-carbonic anhydrase, cab"/>
    <property type="match status" value="1"/>
</dbReference>
<dbReference type="OrthoDB" id="10248475at2759"/>
<dbReference type="RefSeq" id="XP_001887789.1">
    <property type="nucleotide sequence ID" value="XM_001887754.1"/>
</dbReference>
<comment type="similarity">
    <text evidence="1 8">Belongs to the beta-class carbonic anhydrase family.</text>
</comment>
<evidence type="ECO:0000256" key="6">
    <source>
        <dbReference type="ARBA" id="ARBA00048348"/>
    </source>
</evidence>
<dbReference type="GeneID" id="6083556"/>
<dbReference type="PANTHER" id="PTHR11002:SF76">
    <property type="entry name" value="CARBONIC ANHYDRASE"/>
    <property type="match status" value="1"/>
</dbReference>
<dbReference type="GO" id="GO:0071244">
    <property type="term" value="P:cellular response to carbon dioxide"/>
    <property type="evidence" value="ECO:0007669"/>
    <property type="project" value="TreeGrafter"/>
</dbReference>
<dbReference type="InParanoid" id="B0DV22"/>
<dbReference type="AlphaFoldDB" id="B0DV22"/>
<evidence type="ECO:0000256" key="2">
    <source>
        <dbReference type="ARBA" id="ARBA00012925"/>
    </source>
</evidence>
<evidence type="ECO:0000256" key="7">
    <source>
        <dbReference type="PIRSR" id="PIRSR601765-1"/>
    </source>
</evidence>
<evidence type="ECO:0000313" key="10">
    <source>
        <dbReference type="Proteomes" id="UP000001194"/>
    </source>
</evidence>
<keyword evidence="4 7" id="KW-0862">Zinc</keyword>
<comment type="cofactor">
    <cofactor evidence="7">
        <name>Zn(2+)</name>
        <dbReference type="ChEBI" id="CHEBI:29105"/>
    </cofactor>
    <text evidence="7">Binds 1 zinc ion per subunit.</text>
</comment>
<name>B0DV22_LACBS</name>
<dbReference type="KEGG" id="lbc:LACBIDRAFT_310771"/>
<feature type="binding site" evidence="7">
    <location>
        <position position="25"/>
    </location>
    <ligand>
        <name>Zn(2+)</name>
        <dbReference type="ChEBI" id="CHEBI:29105"/>
    </ligand>
</feature>
<dbReference type="InterPro" id="IPR001765">
    <property type="entry name" value="Carbonic_anhydrase"/>
</dbReference>
<sequence>MLDPSAVLAYALSTLKVKHVVVLGHYGCGGVAASMLPFQSPLQPPTVDAEKQGLQFSPANLAVQSWIHNIRDLYETSERPEIVRHRKEQPRMEELPHLHFPAFRALVEENVKANLKRISDSALIRHHYAHDQGTVYIHGWVYDVESGEVSNLGVSAGPPGKEVPPTLFPLVGSSAFGK</sequence>
<dbReference type="GO" id="GO:0034599">
    <property type="term" value="P:cellular response to oxidative stress"/>
    <property type="evidence" value="ECO:0007669"/>
    <property type="project" value="TreeGrafter"/>
</dbReference>
<organism evidence="10">
    <name type="scientific">Laccaria bicolor (strain S238N-H82 / ATCC MYA-4686)</name>
    <name type="common">Bicoloured deceiver</name>
    <name type="synonym">Laccaria laccata var. bicolor</name>
    <dbReference type="NCBI Taxonomy" id="486041"/>
    <lineage>
        <taxon>Eukaryota</taxon>
        <taxon>Fungi</taxon>
        <taxon>Dikarya</taxon>
        <taxon>Basidiomycota</taxon>
        <taxon>Agaricomycotina</taxon>
        <taxon>Agaricomycetes</taxon>
        <taxon>Agaricomycetidae</taxon>
        <taxon>Agaricales</taxon>
        <taxon>Agaricineae</taxon>
        <taxon>Hydnangiaceae</taxon>
        <taxon>Laccaria</taxon>
    </lineage>
</organism>
<evidence type="ECO:0000313" key="9">
    <source>
        <dbReference type="EMBL" id="EDR01437.1"/>
    </source>
</evidence>
<dbReference type="InterPro" id="IPR036874">
    <property type="entry name" value="Carbonic_anhydrase_sf"/>
</dbReference>
<dbReference type="SMART" id="SM00947">
    <property type="entry name" value="Pro_CA"/>
    <property type="match status" value="1"/>
</dbReference>
<protein>
    <recommendedName>
        <fullName evidence="2 8">Carbonic anhydrase</fullName>
        <ecNumber evidence="2 8">4.2.1.1</ecNumber>
    </recommendedName>
    <alternativeName>
        <fullName evidence="8">Carbonate dehydratase</fullName>
    </alternativeName>
</protein>
<proteinExistence type="inferred from homology"/>
<dbReference type="PANTHER" id="PTHR11002">
    <property type="entry name" value="CARBONIC ANHYDRASE"/>
    <property type="match status" value="1"/>
</dbReference>
<evidence type="ECO:0000256" key="8">
    <source>
        <dbReference type="RuleBase" id="RU003956"/>
    </source>
</evidence>